<dbReference type="STRING" id="1437874.CSPHI_04875"/>
<name>A0A1L7CXG2_9CORY</name>
<organism evidence="3 4">
    <name type="scientific">Corynebacterium sphenisci DSM 44792</name>
    <dbReference type="NCBI Taxonomy" id="1437874"/>
    <lineage>
        <taxon>Bacteria</taxon>
        <taxon>Bacillati</taxon>
        <taxon>Actinomycetota</taxon>
        <taxon>Actinomycetes</taxon>
        <taxon>Mycobacteriales</taxon>
        <taxon>Corynebacteriaceae</taxon>
        <taxon>Corynebacterium</taxon>
    </lineage>
</organism>
<reference evidence="3 4" key="1">
    <citation type="submission" date="2014-08" db="EMBL/GenBank/DDBJ databases">
        <title>Complete genome sequence of Corynebacterium sphenisci CECT 5990(T) (=DSM 44792(T)), isolated from healthy wild penguins.</title>
        <authorList>
            <person name="Ruckert C."/>
            <person name="Albersmeier A."/>
            <person name="Winkler A."/>
            <person name="Kalinowski J."/>
        </authorList>
    </citation>
    <scope>NUCLEOTIDE SEQUENCE [LARGE SCALE GENOMIC DNA]</scope>
    <source>
        <strain evidence="3 4">DSM 44792</strain>
    </source>
</reference>
<sequence length="110" mass="12072">MSARFDSGPGHRRVKPHGQAVSPAPVAAATFQRPVGLRATHDTTTRSEDIMTAAVQSPGMPVRDAAAYLGVSTGMVYKLARRAHDPIPHYRVAGRILIRRSDLDSWRDRQ</sequence>
<keyword evidence="4" id="KW-1185">Reference proteome</keyword>
<gene>
    <name evidence="3" type="ORF">CSPHI_04875</name>
</gene>
<dbReference type="EMBL" id="CP009248">
    <property type="protein sequence ID" value="APT90482.1"/>
    <property type="molecule type" value="Genomic_DNA"/>
</dbReference>
<evidence type="ECO:0000256" key="1">
    <source>
        <dbReference type="SAM" id="MobiDB-lite"/>
    </source>
</evidence>
<evidence type="ECO:0000259" key="2">
    <source>
        <dbReference type="Pfam" id="PF12728"/>
    </source>
</evidence>
<evidence type="ECO:0000313" key="4">
    <source>
        <dbReference type="Proteomes" id="UP000185469"/>
    </source>
</evidence>
<dbReference type="Proteomes" id="UP000185469">
    <property type="component" value="Chromosome"/>
</dbReference>
<dbReference type="InterPro" id="IPR041657">
    <property type="entry name" value="HTH_17"/>
</dbReference>
<dbReference type="Pfam" id="PF12728">
    <property type="entry name" value="HTH_17"/>
    <property type="match status" value="1"/>
</dbReference>
<evidence type="ECO:0000313" key="3">
    <source>
        <dbReference type="EMBL" id="APT90482.1"/>
    </source>
</evidence>
<proteinExistence type="predicted"/>
<protein>
    <recommendedName>
        <fullName evidence="2">Helix-turn-helix domain-containing protein</fullName>
    </recommendedName>
</protein>
<feature type="domain" description="Helix-turn-helix" evidence="2">
    <location>
        <begin position="62"/>
        <end position="110"/>
    </location>
</feature>
<dbReference type="AlphaFoldDB" id="A0A1L7CXG2"/>
<feature type="region of interest" description="Disordered" evidence="1">
    <location>
        <begin position="1"/>
        <end position="29"/>
    </location>
</feature>
<dbReference type="KEGG" id="csph:CSPHI_04875"/>
<dbReference type="NCBIfam" id="TIGR01764">
    <property type="entry name" value="excise"/>
    <property type="match status" value="1"/>
</dbReference>
<dbReference type="GO" id="GO:0003677">
    <property type="term" value="F:DNA binding"/>
    <property type="evidence" value="ECO:0007669"/>
    <property type="project" value="InterPro"/>
</dbReference>
<dbReference type="InterPro" id="IPR010093">
    <property type="entry name" value="SinI_DNA-bd"/>
</dbReference>
<accession>A0A1L7CXG2</accession>